<gene>
    <name evidence="6" type="ORF">PLOB_00045549</name>
</gene>
<evidence type="ECO:0000259" key="5">
    <source>
        <dbReference type="PROSITE" id="PS50835"/>
    </source>
</evidence>
<dbReference type="Pfam" id="PF13927">
    <property type="entry name" value="Ig_3"/>
    <property type="match status" value="1"/>
</dbReference>
<evidence type="ECO:0000256" key="1">
    <source>
        <dbReference type="ARBA" id="ARBA00022729"/>
    </source>
</evidence>
<accession>A0ABN8N1F1</accession>
<evidence type="ECO:0000256" key="4">
    <source>
        <dbReference type="SAM" id="Phobius"/>
    </source>
</evidence>
<proteinExistence type="predicted"/>
<dbReference type="Gene3D" id="2.60.40.10">
    <property type="entry name" value="Immunoglobulins"/>
    <property type="match status" value="3"/>
</dbReference>
<evidence type="ECO:0000313" key="7">
    <source>
        <dbReference type="Proteomes" id="UP001159405"/>
    </source>
</evidence>
<evidence type="ECO:0000256" key="2">
    <source>
        <dbReference type="ARBA" id="ARBA00023157"/>
    </source>
</evidence>
<name>A0ABN8N1F1_9CNID</name>
<dbReference type="InterPro" id="IPR008160">
    <property type="entry name" value="Collagen"/>
</dbReference>
<feature type="compositionally biased region" description="Low complexity" evidence="3">
    <location>
        <begin position="180"/>
        <end position="190"/>
    </location>
</feature>
<dbReference type="InterPro" id="IPR050958">
    <property type="entry name" value="Cell_Adh-Cytoskel_Orgn"/>
</dbReference>
<dbReference type="SUPFAM" id="SSF48726">
    <property type="entry name" value="Immunoglobulin"/>
    <property type="match status" value="3"/>
</dbReference>
<evidence type="ECO:0000313" key="6">
    <source>
        <dbReference type="EMBL" id="CAH3040887.1"/>
    </source>
</evidence>
<feature type="transmembrane region" description="Helical" evidence="4">
    <location>
        <begin position="12"/>
        <end position="32"/>
    </location>
</feature>
<dbReference type="InterPro" id="IPR003598">
    <property type="entry name" value="Ig_sub2"/>
</dbReference>
<dbReference type="PANTHER" id="PTHR45080">
    <property type="entry name" value="CONTACTIN 5"/>
    <property type="match status" value="1"/>
</dbReference>
<reference evidence="6 7" key="1">
    <citation type="submission" date="2022-05" db="EMBL/GenBank/DDBJ databases">
        <authorList>
            <consortium name="Genoscope - CEA"/>
            <person name="William W."/>
        </authorList>
    </citation>
    <scope>NUCLEOTIDE SEQUENCE [LARGE SCALE GENOMIC DNA]</scope>
</reference>
<dbReference type="InterPro" id="IPR036179">
    <property type="entry name" value="Ig-like_dom_sf"/>
</dbReference>
<feature type="compositionally biased region" description="Basic residues" evidence="3">
    <location>
        <begin position="82"/>
        <end position="93"/>
    </location>
</feature>
<dbReference type="InterPro" id="IPR013098">
    <property type="entry name" value="Ig_I-set"/>
</dbReference>
<comment type="caution">
    <text evidence="6">The sequence shown here is derived from an EMBL/GenBank/DDBJ whole genome shotgun (WGS) entry which is preliminary data.</text>
</comment>
<dbReference type="InterPro" id="IPR003599">
    <property type="entry name" value="Ig_sub"/>
</dbReference>
<dbReference type="Pfam" id="PF07679">
    <property type="entry name" value="I-set"/>
    <property type="match status" value="2"/>
</dbReference>
<dbReference type="EMBL" id="CALNXK010000008">
    <property type="protein sequence ID" value="CAH3040887.1"/>
    <property type="molecule type" value="Genomic_DNA"/>
</dbReference>
<dbReference type="SMART" id="SM00409">
    <property type="entry name" value="IG"/>
    <property type="match status" value="3"/>
</dbReference>
<sequence length="523" mass="56994">MESSKTRPVSNTLAFSSIFLSLVVCFLALVHVEVELHAHRQMLQVLSHQRTDNFGPRKTVHDEPISSLHNSDAVEVPETHSRIRRNTKDKKKNSNTSVTISRDIKREVHLALSSLVCPVHCPKGTRGKRGRPGPPGKQGPPGPHGPQGPKGIKGAQGDQGLPGLKGDQGPRGPKGDPGQSISTPSIVSPPVSMVVNETGIASLQCEVKGNPAPQVTWLKQNSSLPFNKRILQSSGGLMIRDVTSQDEGEYTCEARNILGVVTSSATLTVQVAALIIRKPSSVIVEEGENVTLLCKASGRPTPTVTWVRALGHLPKGKTAVLDGKLTIQNVAKADSGTYACSAKNSLGKDSAFALMTVTDRLKFTQTPPLKVSTRNKSNLMLNCAARGTIVIIWKRAGQSLPQNHVVYRNGTLLLRNFSPKDAGSYTCVAKNAYRSIEARTVVKLVNQWVDHTPQWCTSSYRRQLQYGGGVTLEQCKQLCRGCAAIEYWSGKFKVCYECLDHTKRESFTNTKDSAYPPHVYIRQ</sequence>
<keyword evidence="4" id="KW-1133">Transmembrane helix</keyword>
<keyword evidence="1" id="KW-0732">Signal</keyword>
<keyword evidence="2" id="KW-1015">Disulfide bond</keyword>
<dbReference type="Pfam" id="PF01391">
    <property type="entry name" value="Collagen"/>
    <property type="match status" value="1"/>
</dbReference>
<keyword evidence="4" id="KW-0472">Membrane</keyword>
<feature type="compositionally biased region" description="Pro residues" evidence="3">
    <location>
        <begin position="132"/>
        <end position="146"/>
    </location>
</feature>
<feature type="region of interest" description="Disordered" evidence="3">
    <location>
        <begin position="121"/>
        <end position="190"/>
    </location>
</feature>
<feature type="domain" description="Ig-like" evidence="5">
    <location>
        <begin position="361"/>
        <end position="443"/>
    </location>
</feature>
<keyword evidence="4" id="KW-0812">Transmembrane</keyword>
<dbReference type="Proteomes" id="UP001159405">
    <property type="component" value="Unassembled WGS sequence"/>
</dbReference>
<evidence type="ECO:0000256" key="3">
    <source>
        <dbReference type="SAM" id="MobiDB-lite"/>
    </source>
</evidence>
<dbReference type="InterPro" id="IPR013783">
    <property type="entry name" value="Ig-like_fold"/>
</dbReference>
<protein>
    <recommendedName>
        <fullName evidence="5">Ig-like domain-containing protein</fullName>
    </recommendedName>
</protein>
<feature type="domain" description="Ig-like" evidence="5">
    <location>
        <begin position="184"/>
        <end position="268"/>
    </location>
</feature>
<feature type="region of interest" description="Disordered" evidence="3">
    <location>
        <begin position="52"/>
        <end position="100"/>
    </location>
</feature>
<dbReference type="Gene3D" id="1.20.5.320">
    <property type="entry name" value="6-Phosphogluconate Dehydrogenase, domain 3"/>
    <property type="match status" value="1"/>
</dbReference>
<dbReference type="PANTHER" id="PTHR45080:SF8">
    <property type="entry name" value="IG-LIKE DOMAIN-CONTAINING PROTEIN"/>
    <property type="match status" value="1"/>
</dbReference>
<feature type="domain" description="Ig-like" evidence="5">
    <location>
        <begin position="273"/>
        <end position="358"/>
    </location>
</feature>
<organism evidence="6 7">
    <name type="scientific">Porites lobata</name>
    <dbReference type="NCBI Taxonomy" id="104759"/>
    <lineage>
        <taxon>Eukaryota</taxon>
        <taxon>Metazoa</taxon>
        <taxon>Cnidaria</taxon>
        <taxon>Anthozoa</taxon>
        <taxon>Hexacorallia</taxon>
        <taxon>Scleractinia</taxon>
        <taxon>Fungiina</taxon>
        <taxon>Poritidae</taxon>
        <taxon>Porites</taxon>
    </lineage>
</organism>
<dbReference type="SMART" id="SM00408">
    <property type="entry name" value="IGc2"/>
    <property type="match status" value="3"/>
</dbReference>
<dbReference type="InterPro" id="IPR007110">
    <property type="entry name" value="Ig-like_dom"/>
</dbReference>
<dbReference type="PROSITE" id="PS50835">
    <property type="entry name" value="IG_LIKE"/>
    <property type="match status" value="3"/>
</dbReference>
<keyword evidence="7" id="KW-1185">Reference proteome</keyword>